<protein>
    <submittedName>
        <fullName evidence="1">Uncharacterized protein</fullName>
    </submittedName>
</protein>
<evidence type="ECO:0000313" key="2">
    <source>
        <dbReference type="Proteomes" id="UP000748531"/>
    </source>
</evidence>
<dbReference type="GO" id="GO:0005249">
    <property type="term" value="F:voltage-gated potassium channel activity"/>
    <property type="evidence" value="ECO:0007669"/>
    <property type="project" value="TreeGrafter"/>
</dbReference>
<name>A0A8J4WD18_9TREM</name>
<evidence type="ECO:0000313" key="1">
    <source>
        <dbReference type="EMBL" id="KAF5394718.1"/>
    </source>
</evidence>
<dbReference type="AlphaFoldDB" id="A0A8J4WD18"/>
<dbReference type="Proteomes" id="UP000748531">
    <property type="component" value="Unassembled WGS sequence"/>
</dbReference>
<dbReference type="GO" id="GO:0035725">
    <property type="term" value="P:sodium ion transmembrane transport"/>
    <property type="evidence" value="ECO:0007669"/>
    <property type="project" value="TreeGrafter"/>
</dbReference>
<dbReference type="GO" id="GO:0003254">
    <property type="term" value="P:regulation of membrane depolarization"/>
    <property type="evidence" value="ECO:0007669"/>
    <property type="project" value="TreeGrafter"/>
</dbReference>
<proteinExistence type="predicted"/>
<dbReference type="SUPFAM" id="SSF51206">
    <property type="entry name" value="cAMP-binding domain-like"/>
    <property type="match status" value="1"/>
</dbReference>
<sequence>MEHVVIYFCHLQFKQIDEYMAFRKLPRALRQRIANYYEHRYQGKMFNETEILNELSECLKETITEASDTEMEQNIEPIKSPKNFRRKLRQTKHFLHLRKYSNAEVLNQRRSMLQVLQDAFRTRTSCHTGHRNTSVELSDRVNLSNQTSLPNSPHLFTNPPELIVTLSKDSLAPVVSNRILEDEQGNLLTDSHFDDHVHTISHTQRQIMEAPPLIKSESSDHLLDRKASCLITSSTVNGGKLMCSPSRNVGPQHPA</sequence>
<dbReference type="PANTHER" id="PTHR45689">
    <property type="entry name" value="I[[H]] CHANNEL, ISOFORM E"/>
    <property type="match status" value="1"/>
</dbReference>
<keyword evidence="2" id="KW-1185">Reference proteome</keyword>
<dbReference type="GO" id="GO:0098855">
    <property type="term" value="C:HCN channel complex"/>
    <property type="evidence" value="ECO:0007669"/>
    <property type="project" value="TreeGrafter"/>
</dbReference>
<dbReference type="InterPro" id="IPR018490">
    <property type="entry name" value="cNMP-bd_dom_sf"/>
</dbReference>
<comment type="caution">
    <text evidence="1">The sequence shown here is derived from an EMBL/GenBank/DDBJ whole genome shotgun (WGS) entry which is preliminary data.</text>
</comment>
<accession>A0A8J4WD18</accession>
<reference evidence="1" key="1">
    <citation type="submission" date="2019-05" db="EMBL/GenBank/DDBJ databases">
        <title>Annotation for the trematode Paragonimus heterotremus.</title>
        <authorList>
            <person name="Choi Y.-J."/>
        </authorList>
    </citation>
    <scope>NUCLEOTIDE SEQUENCE</scope>
    <source>
        <strain evidence="1">LC</strain>
    </source>
</reference>
<gene>
    <name evidence="1" type="ORF">PHET_10486</name>
</gene>
<dbReference type="PANTHER" id="PTHR45689:SF5">
    <property type="entry name" value="I[[H]] CHANNEL, ISOFORM E"/>
    <property type="match status" value="1"/>
</dbReference>
<dbReference type="Gene3D" id="1.10.287.630">
    <property type="entry name" value="Helix hairpin bin"/>
    <property type="match status" value="1"/>
</dbReference>
<organism evidence="1 2">
    <name type="scientific">Paragonimus heterotremus</name>
    <dbReference type="NCBI Taxonomy" id="100268"/>
    <lineage>
        <taxon>Eukaryota</taxon>
        <taxon>Metazoa</taxon>
        <taxon>Spiralia</taxon>
        <taxon>Lophotrochozoa</taxon>
        <taxon>Platyhelminthes</taxon>
        <taxon>Trematoda</taxon>
        <taxon>Digenea</taxon>
        <taxon>Plagiorchiida</taxon>
        <taxon>Troglotremata</taxon>
        <taxon>Troglotrematidae</taxon>
        <taxon>Paragonimus</taxon>
    </lineage>
</organism>
<dbReference type="InterPro" id="IPR051413">
    <property type="entry name" value="K/Na_HCN_channel"/>
</dbReference>
<dbReference type="OrthoDB" id="2021138at2759"/>
<dbReference type="EMBL" id="LUCH01017810">
    <property type="protein sequence ID" value="KAF5394718.1"/>
    <property type="molecule type" value="Genomic_DNA"/>
</dbReference>